<dbReference type="InterPro" id="IPR008974">
    <property type="entry name" value="TRAF-like"/>
</dbReference>
<dbReference type="CDD" id="cd00121">
    <property type="entry name" value="MATH"/>
    <property type="match status" value="1"/>
</dbReference>
<name>A0AAN7YVU0_9MYCE</name>
<reference evidence="3 4" key="1">
    <citation type="submission" date="2023-11" db="EMBL/GenBank/DDBJ databases">
        <title>Dfirmibasis_genome.</title>
        <authorList>
            <person name="Edelbroek B."/>
            <person name="Kjellin J."/>
            <person name="Jerlstrom-Hultqvist J."/>
            <person name="Soderbom F."/>
        </authorList>
    </citation>
    <scope>NUCLEOTIDE SEQUENCE [LARGE SCALE GENOMIC DNA]</scope>
    <source>
        <strain evidence="3 4">TNS-C-14</strain>
    </source>
</reference>
<dbReference type="CDD" id="cd18186">
    <property type="entry name" value="BTB_POZ_ZBTB_KLHL-like"/>
    <property type="match status" value="1"/>
</dbReference>
<dbReference type="Gene3D" id="2.60.210.10">
    <property type="entry name" value="Apoptosis, Tumor Necrosis Factor Receptor Associated Protein 2, Chain A"/>
    <property type="match status" value="1"/>
</dbReference>
<dbReference type="AlphaFoldDB" id="A0AAN7YVU0"/>
<dbReference type="Gene3D" id="3.30.710.10">
    <property type="entry name" value="Potassium Channel Kv1.1, Chain A"/>
    <property type="match status" value="1"/>
</dbReference>
<evidence type="ECO:0000259" key="1">
    <source>
        <dbReference type="PROSITE" id="PS50097"/>
    </source>
</evidence>
<evidence type="ECO:0008006" key="5">
    <source>
        <dbReference type="Google" id="ProtNLM"/>
    </source>
</evidence>
<dbReference type="SUPFAM" id="SSF54695">
    <property type="entry name" value="POZ domain"/>
    <property type="match status" value="1"/>
</dbReference>
<dbReference type="PANTHER" id="PTHR45774">
    <property type="entry name" value="BTB/POZ DOMAIN-CONTAINING"/>
    <property type="match status" value="1"/>
</dbReference>
<dbReference type="Pfam" id="PF22486">
    <property type="entry name" value="MATH_2"/>
    <property type="match status" value="1"/>
</dbReference>
<dbReference type="SMART" id="SM00225">
    <property type="entry name" value="BTB"/>
    <property type="match status" value="1"/>
</dbReference>
<feature type="domain" description="BTB" evidence="1">
    <location>
        <begin position="71"/>
        <end position="143"/>
    </location>
</feature>
<dbReference type="Pfam" id="PF00651">
    <property type="entry name" value="BTB"/>
    <property type="match status" value="1"/>
</dbReference>
<accession>A0AAN7YVU0</accession>
<dbReference type="PANTHER" id="PTHR45774:SF3">
    <property type="entry name" value="BTB (POZ) DOMAIN-CONTAINING 2B-RELATED"/>
    <property type="match status" value="1"/>
</dbReference>
<dbReference type="Proteomes" id="UP001344447">
    <property type="component" value="Unassembled WGS sequence"/>
</dbReference>
<dbReference type="InterPro" id="IPR002083">
    <property type="entry name" value="MATH/TRAF_dom"/>
</dbReference>
<dbReference type="Gene3D" id="1.25.40.420">
    <property type="match status" value="1"/>
</dbReference>
<dbReference type="EMBL" id="JAVFKY010000002">
    <property type="protein sequence ID" value="KAK5580296.1"/>
    <property type="molecule type" value="Genomic_DNA"/>
</dbReference>
<keyword evidence="4" id="KW-1185">Reference proteome</keyword>
<evidence type="ECO:0000259" key="2">
    <source>
        <dbReference type="PROSITE" id="PS50144"/>
    </source>
</evidence>
<evidence type="ECO:0000313" key="3">
    <source>
        <dbReference type="EMBL" id="KAK5580296.1"/>
    </source>
</evidence>
<dbReference type="InterPro" id="IPR011333">
    <property type="entry name" value="SKP1/BTB/POZ_sf"/>
</dbReference>
<protein>
    <recommendedName>
        <fullName evidence="5">BTB domain-containing protein</fullName>
    </recommendedName>
</protein>
<dbReference type="SUPFAM" id="SSF49599">
    <property type="entry name" value="TRAF domain-like"/>
    <property type="match status" value="1"/>
</dbReference>
<dbReference type="PROSITE" id="PS50144">
    <property type="entry name" value="MATH"/>
    <property type="match status" value="1"/>
</dbReference>
<comment type="caution">
    <text evidence="3">The sequence shown here is derived from an EMBL/GenBank/DDBJ whole genome shotgun (WGS) entry which is preliminary data.</text>
</comment>
<gene>
    <name evidence="3" type="ORF">RB653_000312</name>
</gene>
<dbReference type="PROSITE" id="PS50097">
    <property type="entry name" value="BTB"/>
    <property type="match status" value="1"/>
</dbReference>
<organism evidence="3 4">
    <name type="scientific">Dictyostelium firmibasis</name>
    <dbReference type="NCBI Taxonomy" id="79012"/>
    <lineage>
        <taxon>Eukaryota</taxon>
        <taxon>Amoebozoa</taxon>
        <taxon>Evosea</taxon>
        <taxon>Eumycetozoa</taxon>
        <taxon>Dictyostelia</taxon>
        <taxon>Dictyosteliales</taxon>
        <taxon>Dictyosteliaceae</taxon>
        <taxon>Dictyostelium</taxon>
    </lineage>
</organism>
<feature type="domain" description="MATH" evidence="2">
    <location>
        <begin position="369"/>
        <end position="498"/>
    </location>
</feature>
<evidence type="ECO:0000313" key="4">
    <source>
        <dbReference type="Proteomes" id="UP001344447"/>
    </source>
</evidence>
<sequence>MDFLNVKPIELELQGLSIATVKNNEQWDLDEFNQYKFVDESDYEDQPSFQKNLSHDLTFLLPTLDQLQDGADGVGVGGADQHLRGRIYAHKSKVALKSEYFSLLLTNGMKESKQQEISIPNISVDIFFEILMFLYTSELSVNQENLTSMFLVCDQFLLEDGKQICRDFIKTLDNLILERFLLEDNGLCSELTDLYIEQVCSNSSFFLNIERVSKLGKDVLVKILNRDDIPMKEIDIFRSTIEWISCNTVLLSSSQHSTATTNTTATTNSNSNSLLIEQQDKNLVSKIFHLVRFPSIDYEDMVNVVEPYNHLIPSNLLLESYRFLSKPKLIPMSENDLLNPRLTPRKRTNQVLVPGCDVISFQCPDHKKCHSVSWPIHNFSTIKSQKHVSNCFEMYGLTWKMWAYPAGEAKHSDSFSVYLEAVRVKEKESYEFLRNTTFFFGLVNQKNKTLCRHYPSSPNVLFNYEKSVWGNGLIELKLLYDKSLGYMDNDCVTIQLHILECIALDG</sequence>
<dbReference type="InterPro" id="IPR000210">
    <property type="entry name" value="BTB/POZ_dom"/>
</dbReference>
<proteinExistence type="predicted"/>